<evidence type="ECO:0000313" key="1">
    <source>
        <dbReference type="EMBL" id="MBL0763948.1"/>
    </source>
</evidence>
<dbReference type="EMBL" id="JAERQG010000001">
    <property type="protein sequence ID" value="MBL0763948.1"/>
    <property type="molecule type" value="Genomic_DNA"/>
</dbReference>
<reference evidence="1" key="1">
    <citation type="submission" date="2021-01" db="EMBL/GenBank/DDBJ databases">
        <title>Marivirga sp. nov., isolated from intertidal surface sediments.</title>
        <authorList>
            <person name="Zhang M."/>
        </authorList>
    </citation>
    <scope>NUCLEOTIDE SEQUENCE</scope>
    <source>
        <strain evidence="1">SM1354</strain>
    </source>
</reference>
<dbReference type="AlphaFoldDB" id="A0A937AHZ6"/>
<organism evidence="1 2">
    <name type="scientific">Marivirga atlantica</name>
    <dbReference type="NCBI Taxonomy" id="1548457"/>
    <lineage>
        <taxon>Bacteria</taxon>
        <taxon>Pseudomonadati</taxon>
        <taxon>Bacteroidota</taxon>
        <taxon>Cytophagia</taxon>
        <taxon>Cytophagales</taxon>
        <taxon>Marivirgaceae</taxon>
        <taxon>Marivirga</taxon>
    </lineage>
</organism>
<comment type="caution">
    <text evidence="1">The sequence shown here is derived from an EMBL/GenBank/DDBJ whole genome shotgun (WGS) entry which is preliminary data.</text>
</comment>
<keyword evidence="2" id="KW-1185">Reference proteome</keyword>
<name>A0A937AHZ6_9BACT</name>
<accession>A0A937AHZ6</accession>
<dbReference type="RefSeq" id="WP_201917068.1">
    <property type="nucleotide sequence ID" value="NZ_JAERQG010000001.1"/>
</dbReference>
<evidence type="ECO:0000313" key="2">
    <source>
        <dbReference type="Proteomes" id="UP000642920"/>
    </source>
</evidence>
<proteinExistence type="predicted"/>
<protein>
    <submittedName>
        <fullName evidence="1">YdeI/OmpD-associated family protein</fullName>
    </submittedName>
</protein>
<gene>
    <name evidence="1" type="ORF">JKP34_01715</name>
</gene>
<dbReference type="Proteomes" id="UP000642920">
    <property type="component" value="Unassembled WGS sequence"/>
</dbReference>
<sequence>METTYQGKPAFYPKSIAEWRQWLETNHQTTEAVWLILYKKDSGVPSISYSESVDEALCFGWVDSKPNRRDEQSFYRYFSQRNPKSNWSKINKQKIEKLIQAGKMAPAGLKMIEEAKANGSWTILDEIEEGILPEDLRAAFAQNKTAFKYWEAFPRSVKRNIMEWIVSARRAETRQKRIEETVSLASENKRANQYNG</sequence>
<dbReference type="Pfam" id="PF13376">
    <property type="entry name" value="OmdA"/>
    <property type="match status" value="1"/>
</dbReference>